<dbReference type="EMBL" id="JAVREJ010000013">
    <property type="protein sequence ID" value="MDT0351634.1"/>
    <property type="molecule type" value="Genomic_DNA"/>
</dbReference>
<name>A0ABU2NCP0_9PSEU</name>
<dbReference type="InterPro" id="IPR005561">
    <property type="entry name" value="ANTAR"/>
</dbReference>
<dbReference type="SMART" id="SM01012">
    <property type="entry name" value="ANTAR"/>
    <property type="match status" value="1"/>
</dbReference>
<evidence type="ECO:0000313" key="5">
    <source>
        <dbReference type="Proteomes" id="UP001183202"/>
    </source>
</evidence>
<dbReference type="InterPro" id="IPR036388">
    <property type="entry name" value="WH-like_DNA-bd_sf"/>
</dbReference>
<evidence type="ECO:0000256" key="2">
    <source>
        <dbReference type="ARBA" id="ARBA00023163"/>
    </source>
</evidence>
<proteinExistence type="predicted"/>
<keyword evidence="1" id="KW-0805">Transcription regulation</keyword>
<gene>
    <name evidence="4" type="ORF">RM445_19070</name>
</gene>
<accession>A0ABU2NCP0</accession>
<evidence type="ECO:0000313" key="4">
    <source>
        <dbReference type="EMBL" id="MDT0351634.1"/>
    </source>
</evidence>
<comment type="caution">
    <text evidence="4">The sequence shown here is derived from an EMBL/GenBank/DDBJ whole genome shotgun (WGS) entry which is preliminary data.</text>
</comment>
<dbReference type="Pfam" id="PF01590">
    <property type="entry name" value="GAF"/>
    <property type="match status" value="1"/>
</dbReference>
<dbReference type="Gene3D" id="1.10.10.10">
    <property type="entry name" value="Winged helix-like DNA-binding domain superfamily/Winged helix DNA-binding domain"/>
    <property type="match status" value="1"/>
</dbReference>
<evidence type="ECO:0000256" key="1">
    <source>
        <dbReference type="ARBA" id="ARBA00023015"/>
    </source>
</evidence>
<organism evidence="4 5">
    <name type="scientific">Pseudonocardia charpentierae</name>
    <dbReference type="NCBI Taxonomy" id="3075545"/>
    <lineage>
        <taxon>Bacteria</taxon>
        <taxon>Bacillati</taxon>
        <taxon>Actinomycetota</taxon>
        <taxon>Actinomycetes</taxon>
        <taxon>Pseudonocardiales</taxon>
        <taxon>Pseudonocardiaceae</taxon>
        <taxon>Pseudonocardia</taxon>
    </lineage>
</organism>
<dbReference type="PROSITE" id="PS50921">
    <property type="entry name" value="ANTAR"/>
    <property type="match status" value="1"/>
</dbReference>
<protein>
    <submittedName>
        <fullName evidence="4">GAF and ANTAR domain-containing protein</fullName>
    </submittedName>
</protein>
<sequence>MTQALIRLAGHGHDDRHAAAEICRACVACLDVDGAAISLLTATASRETLSATDPTAATLEDLQFTLGEGACMEAALSGRPVLVPDIDDHVLTTRWPMFAGAVAEQTDVRALFALPLQLGTINLGVLDLYRTTPGPLRRHELRDALAAADTATLMLLAVPAHTGDAHVDGPPVTEGQHPDGRITDRWQADGDGEGRQMTRADEAWLHGLGCDGLWNDRAEVHQATGMILVQLGISSQDAFVRLRAHAFAARRPVADVARDVVARRLVFTQDMD</sequence>
<dbReference type="Pfam" id="PF03861">
    <property type="entry name" value="ANTAR"/>
    <property type="match status" value="1"/>
</dbReference>
<dbReference type="Proteomes" id="UP001183202">
    <property type="component" value="Unassembled WGS sequence"/>
</dbReference>
<dbReference type="InterPro" id="IPR029016">
    <property type="entry name" value="GAF-like_dom_sf"/>
</dbReference>
<dbReference type="InterPro" id="IPR003018">
    <property type="entry name" value="GAF"/>
</dbReference>
<reference evidence="5" key="1">
    <citation type="submission" date="2023-07" db="EMBL/GenBank/DDBJ databases">
        <title>30 novel species of actinomycetes from the DSMZ collection.</title>
        <authorList>
            <person name="Nouioui I."/>
        </authorList>
    </citation>
    <scope>NUCLEOTIDE SEQUENCE [LARGE SCALE GENOMIC DNA]</scope>
    <source>
        <strain evidence="5">DSM 45834</strain>
    </source>
</reference>
<dbReference type="Gene3D" id="3.30.450.40">
    <property type="match status" value="1"/>
</dbReference>
<dbReference type="SUPFAM" id="SSF55781">
    <property type="entry name" value="GAF domain-like"/>
    <property type="match status" value="1"/>
</dbReference>
<feature type="domain" description="ANTAR" evidence="3">
    <location>
        <begin position="200"/>
        <end position="261"/>
    </location>
</feature>
<keyword evidence="5" id="KW-1185">Reference proteome</keyword>
<keyword evidence="2" id="KW-0804">Transcription</keyword>
<dbReference type="RefSeq" id="WP_311558027.1">
    <property type="nucleotide sequence ID" value="NZ_JAVREJ010000013.1"/>
</dbReference>
<evidence type="ECO:0000259" key="3">
    <source>
        <dbReference type="PROSITE" id="PS50921"/>
    </source>
</evidence>